<sequence length="194" mass="21291">MYRCLRLTQWPRSIQDIPAHVCELIFRKGGIVMGLVEGVEEMVQDFASEVGLQMVGRFIQGGGSRKKRQPGQGVTFQRISGISVRQFALVGQNLGADFAILAACTIVGIHLKTVFALMKAAVRDPCTTLVFDVGEMARAMQGQDVHRTMKLQVLAKALSLPRFRAHSGAEDAHTTVLAFLEIARLTREARARGV</sequence>
<protein>
    <recommendedName>
        <fullName evidence="3">Exonuclease domain-containing protein</fullName>
    </recommendedName>
</protein>
<organism evidence="1 2">
    <name type="scientific">Gonapodya prolifera (strain JEL478)</name>
    <name type="common">Monoblepharis prolifera</name>
    <dbReference type="NCBI Taxonomy" id="1344416"/>
    <lineage>
        <taxon>Eukaryota</taxon>
        <taxon>Fungi</taxon>
        <taxon>Fungi incertae sedis</taxon>
        <taxon>Chytridiomycota</taxon>
        <taxon>Chytridiomycota incertae sedis</taxon>
        <taxon>Monoblepharidomycetes</taxon>
        <taxon>Monoblepharidales</taxon>
        <taxon>Gonapodyaceae</taxon>
        <taxon>Gonapodya</taxon>
    </lineage>
</organism>
<reference evidence="1 2" key="1">
    <citation type="journal article" date="2015" name="Genome Biol. Evol.">
        <title>Phylogenomic analyses indicate that early fungi evolved digesting cell walls of algal ancestors of land plants.</title>
        <authorList>
            <person name="Chang Y."/>
            <person name="Wang S."/>
            <person name="Sekimoto S."/>
            <person name="Aerts A.L."/>
            <person name="Choi C."/>
            <person name="Clum A."/>
            <person name="LaButti K.M."/>
            <person name="Lindquist E.A."/>
            <person name="Yee Ngan C."/>
            <person name="Ohm R.A."/>
            <person name="Salamov A.A."/>
            <person name="Grigoriev I.V."/>
            <person name="Spatafora J.W."/>
            <person name="Berbee M.L."/>
        </authorList>
    </citation>
    <scope>NUCLEOTIDE SEQUENCE [LARGE SCALE GENOMIC DNA]</scope>
    <source>
        <strain evidence="1 2">JEL478</strain>
    </source>
</reference>
<evidence type="ECO:0000313" key="1">
    <source>
        <dbReference type="EMBL" id="KXS17212.1"/>
    </source>
</evidence>
<evidence type="ECO:0008006" key="3">
    <source>
        <dbReference type="Google" id="ProtNLM"/>
    </source>
</evidence>
<dbReference type="Proteomes" id="UP000070544">
    <property type="component" value="Unassembled WGS sequence"/>
</dbReference>
<dbReference type="Gene3D" id="3.30.420.10">
    <property type="entry name" value="Ribonuclease H-like superfamily/Ribonuclease H"/>
    <property type="match status" value="1"/>
</dbReference>
<dbReference type="EMBL" id="KQ965748">
    <property type="protein sequence ID" value="KXS17212.1"/>
    <property type="molecule type" value="Genomic_DNA"/>
</dbReference>
<dbReference type="InterPro" id="IPR012337">
    <property type="entry name" value="RNaseH-like_sf"/>
</dbReference>
<proteinExistence type="predicted"/>
<accession>A0A139AK96</accession>
<dbReference type="SUPFAM" id="SSF53098">
    <property type="entry name" value="Ribonuclease H-like"/>
    <property type="match status" value="1"/>
</dbReference>
<evidence type="ECO:0000313" key="2">
    <source>
        <dbReference type="Proteomes" id="UP000070544"/>
    </source>
</evidence>
<dbReference type="GO" id="GO:0003676">
    <property type="term" value="F:nucleic acid binding"/>
    <property type="evidence" value="ECO:0007669"/>
    <property type="project" value="InterPro"/>
</dbReference>
<name>A0A139AK96_GONPJ</name>
<dbReference type="AlphaFoldDB" id="A0A139AK96"/>
<gene>
    <name evidence="1" type="ORF">M427DRAFT_133648</name>
</gene>
<dbReference type="InterPro" id="IPR036397">
    <property type="entry name" value="RNaseH_sf"/>
</dbReference>
<keyword evidence="2" id="KW-1185">Reference proteome</keyword>